<dbReference type="EMBL" id="AOIA01000017">
    <property type="protein sequence ID" value="ELY66414.1"/>
    <property type="molecule type" value="Genomic_DNA"/>
</dbReference>
<name>L9XX51_9EURY</name>
<keyword evidence="2" id="KW-0560">Oxidoreductase</keyword>
<dbReference type="InterPro" id="IPR050984">
    <property type="entry name" value="Gfo/Idh/MocA_domain"/>
</dbReference>
<dbReference type="Pfam" id="PF01408">
    <property type="entry name" value="GFO_IDH_MocA"/>
    <property type="match status" value="1"/>
</dbReference>
<dbReference type="GO" id="GO:0016491">
    <property type="term" value="F:oxidoreductase activity"/>
    <property type="evidence" value="ECO:0007669"/>
    <property type="project" value="UniProtKB-KW"/>
</dbReference>
<dbReference type="Proteomes" id="UP000011531">
    <property type="component" value="Unassembled WGS sequence"/>
</dbReference>
<dbReference type="Gene3D" id="3.40.50.720">
    <property type="entry name" value="NAD(P)-binding Rossmann-like Domain"/>
    <property type="match status" value="1"/>
</dbReference>
<dbReference type="SUPFAM" id="SSF51735">
    <property type="entry name" value="NAD(P)-binding Rossmann-fold domains"/>
    <property type="match status" value="1"/>
</dbReference>
<organism evidence="5 6">
    <name type="scientific">Natronococcus jeotgali DSM 18795</name>
    <dbReference type="NCBI Taxonomy" id="1227498"/>
    <lineage>
        <taxon>Archaea</taxon>
        <taxon>Methanobacteriati</taxon>
        <taxon>Methanobacteriota</taxon>
        <taxon>Stenosarchaea group</taxon>
        <taxon>Halobacteria</taxon>
        <taxon>Halobacteriales</taxon>
        <taxon>Natrialbaceae</taxon>
        <taxon>Natronococcus</taxon>
    </lineage>
</organism>
<dbReference type="SUPFAM" id="SSF55347">
    <property type="entry name" value="Glyceraldehyde-3-phosphate dehydrogenase-like, C-terminal domain"/>
    <property type="match status" value="1"/>
</dbReference>
<accession>L9XX51</accession>
<dbReference type="STRING" id="1227498.C492_00779"/>
<evidence type="ECO:0000259" key="3">
    <source>
        <dbReference type="Pfam" id="PF01408"/>
    </source>
</evidence>
<comment type="caution">
    <text evidence="5">The sequence shown here is derived from an EMBL/GenBank/DDBJ whole genome shotgun (WGS) entry which is preliminary data.</text>
</comment>
<dbReference type="Gene3D" id="3.30.360.10">
    <property type="entry name" value="Dihydrodipicolinate Reductase, domain 2"/>
    <property type="match status" value="1"/>
</dbReference>
<dbReference type="GO" id="GO:0000166">
    <property type="term" value="F:nucleotide binding"/>
    <property type="evidence" value="ECO:0007669"/>
    <property type="project" value="InterPro"/>
</dbReference>
<evidence type="ECO:0000259" key="4">
    <source>
        <dbReference type="Pfam" id="PF22725"/>
    </source>
</evidence>
<gene>
    <name evidence="5" type="ORF">C492_00779</name>
</gene>
<dbReference type="AlphaFoldDB" id="L9XX51"/>
<evidence type="ECO:0000256" key="2">
    <source>
        <dbReference type="ARBA" id="ARBA00023002"/>
    </source>
</evidence>
<dbReference type="InterPro" id="IPR036291">
    <property type="entry name" value="NAD(P)-bd_dom_sf"/>
</dbReference>
<evidence type="ECO:0000313" key="5">
    <source>
        <dbReference type="EMBL" id="ELY66414.1"/>
    </source>
</evidence>
<feature type="domain" description="Gfo/Idh/MocA-like oxidoreductase N-terminal" evidence="3">
    <location>
        <begin position="2"/>
        <end position="119"/>
    </location>
</feature>
<sequence>MEFGIIGTAGIARKSVLPAIDASEHAVGAVASRDPERARAFADAFDVPRSYGAYEDLLEDDGIDAVYIPLPNAAHAKWTIRAADAGLDVLCEKPLAVDADQAREVAAHCEDRGVTLMEAFMYRYHPRTERAIELAREELADVRSVSASFKFALCDDPGNVRLSEELAGGSLMDVGCYAVSAARQFLGEPDRVYAHAHDSRGTGVDTELAGILEYDDGASARIASGLDTPKVQRYRVEAENGWLEVADAFDAPLDEPLELEYRIDGRHAVETFDPVDHYRLQVEHFADCVASGARPRTDADEAIANMRVVDALAESAARGEPRTPR</sequence>
<dbReference type="InterPro" id="IPR055170">
    <property type="entry name" value="GFO_IDH_MocA-like_dom"/>
</dbReference>
<dbReference type="PATRIC" id="fig|1227498.3.peg.143"/>
<evidence type="ECO:0000313" key="6">
    <source>
        <dbReference type="Proteomes" id="UP000011531"/>
    </source>
</evidence>
<dbReference type="PANTHER" id="PTHR22604:SF105">
    <property type="entry name" value="TRANS-1,2-DIHYDROBENZENE-1,2-DIOL DEHYDROGENASE"/>
    <property type="match status" value="1"/>
</dbReference>
<reference evidence="5 6" key="1">
    <citation type="journal article" date="2014" name="PLoS Genet.">
        <title>Phylogenetically driven sequencing of extremely halophilic archaea reveals strategies for static and dynamic osmo-response.</title>
        <authorList>
            <person name="Becker E.A."/>
            <person name="Seitzer P.M."/>
            <person name="Tritt A."/>
            <person name="Larsen D."/>
            <person name="Krusor M."/>
            <person name="Yao A.I."/>
            <person name="Wu D."/>
            <person name="Madern D."/>
            <person name="Eisen J.A."/>
            <person name="Darling A.E."/>
            <person name="Facciotti M.T."/>
        </authorList>
    </citation>
    <scope>NUCLEOTIDE SEQUENCE [LARGE SCALE GENOMIC DNA]</scope>
    <source>
        <strain evidence="5 6">DSM 18795</strain>
    </source>
</reference>
<keyword evidence="6" id="KW-1185">Reference proteome</keyword>
<dbReference type="PANTHER" id="PTHR22604">
    <property type="entry name" value="OXIDOREDUCTASES"/>
    <property type="match status" value="1"/>
</dbReference>
<protein>
    <submittedName>
        <fullName evidence="5">Oxidoreductase domain-containing protein</fullName>
    </submittedName>
</protein>
<evidence type="ECO:0000256" key="1">
    <source>
        <dbReference type="ARBA" id="ARBA00010928"/>
    </source>
</evidence>
<dbReference type="InterPro" id="IPR000683">
    <property type="entry name" value="Gfo/Idh/MocA-like_OxRdtase_N"/>
</dbReference>
<proteinExistence type="inferred from homology"/>
<comment type="similarity">
    <text evidence="1">Belongs to the Gfo/Idh/MocA family.</text>
</comment>
<dbReference type="Pfam" id="PF22725">
    <property type="entry name" value="GFO_IDH_MocA_C3"/>
    <property type="match status" value="1"/>
</dbReference>
<dbReference type="RefSeq" id="WP_008419598.1">
    <property type="nucleotide sequence ID" value="NZ_AOIA01000017.1"/>
</dbReference>
<dbReference type="OrthoDB" id="25239at2157"/>
<feature type="domain" description="GFO/IDH/MocA-like oxidoreductase" evidence="4">
    <location>
        <begin position="135"/>
        <end position="244"/>
    </location>
</feature>